<accession>A0ABV9LW92</accession>
<reference evidence="3" key="1">
    <citation type="journal article" date="2019" name="Int. J. Syst. Evol. Microbiol.">
        <title>The Global Catalogue of Microorganisms (GCM) 10K type strain sequencing project: providing services to taxonomists for standard genome sequencing and annotation.</title>
        <authorList>
            <consortium name="The Broad Institute Genomics Platform"/>
            <consortium name="The Broad Institute Genome Sequencing Center for Infectious Disease"/>
            <person name="Wu L."/>
            <person name="Ma J."/>
        </authorList>
    </citation>
    <scope>NUCLEOTIDE SEQUENCE [LARGE SCALE GENOMIC DNA]</scope>
    <source>
        <strain evidence="3">KACC 12507</strain>
    </source>
</reference>
<dbReference type="Gene3D" id="1.10.443.10">
    <property type="entry name" value="Intergrase catalytic core"/>
    <property type="match status" value="1"/>
</dbReference>
<keyword evidence="1" id="KW-0233">DNA recombination</keyword>
<evidence type="ECO:0000313" key="2">
    <source>
        <dbReference type="EMBL" id="MFC4700802.1"/>
    </source>
</evidence>
<dbReference type="InterPro" id="IPR013762">
    <property type="entry name" value="Integrase-like_cat_sf"/>
</dbReference>
<dbReference type="Proteomes" id="UP001595897">
    <property type="component" value="Unassembled WGS sequence"/>
</dbReference>
<name>A0ABV9LW92_9ALTE</name>
<evidence type="ECO:0000256" key="1">
    <source>
        <dbReference type="ARBA" id="ARBA00023172"/>
    </source>
</evidence>
<dbReference type="InterPro" id="IPR011010">
    <property type="entry name" value="DNA_brk_join_enz"/>
</dbReference>
<sequence length="695" mass="80308">MIPLLDLPDEVTRANYNDNQTVFSAYESENWTIIDSIPVSKNSKGGIESTFKDDLWDFTAYVDGKISYKNKLIFSDLSCEKLKRECKLVCYCWLYAAGNARKNVNIKPSTVFARHSKLMFTYKYLDKAKLKTIDSLSNNLRFNLYCQHIKKSQLSTGSITLILNAINHIERLSKIAPIQFRNPYKGTNQDLIKTLVVETDSGKSEQFFAIPTRLMEKCYSYCISKVEQSFEYREDIHDAMIEMRENYMQGKRIVDKKIDTGIWNWITKDSDQYKSEVSKHKPNSYDSILSSYFDGHPLDKEIPRDAPGFYGWISELQTCCFILCAAFTGMRRSEVYSLHSNSYKSHELFGKKYHTLESTYFKMTQSLGVTAEWITIPFTEKVIGLAEAISRNMRHQLMLSDNPLDVHKSSCLWLGQSNKRYLPKVRREGNMRNNFDKIAKKSGMTMTKEDITEFKLINPNCSELTAQKKLIVGNLWSITAHQFRRTFAVFAKRHNLCSSIAIKQQFKHLDLPTSEWYGEGGLAARLGALHEDKELGALLSNVVIENKTQKIHSWYNSEITLFGKMGQSLVRERASLPQIYKDWDVIYEHVKDGRLDVVGTLHAYCMAGYECKMSNMTSPANCQGCENQIVDEENAFVWGKRRGWCIKMLEELDENKTLTQSIYSHLITQVRAAEKIMTFFKIEHKPFLFKGNFHE</sequence>
<proteinExistence type="predicted"/>
<organism evidence="2 3">
    <name type="scientific">Glaciecola siphonariae</name>
    <dbReference type="NCBI Taxonomy" id="521012"/>
    <lineage>
        <taxon>Bacteria</taxon>
        <taxon>Pseudomonadati</taxon>
        <taxon>Pseudomonadota</taxon>
        <taxon>Gammaproteobacteria</taxon>
        <taxon>Alteromonadales</taxon>
        <taxon>Alteromonadaceae</taxon>
        <taxon>Glaciecola</taxon>
    </lineage>
</organism>
<keyword evidence="3" id="KW-1185">Reference proteome</keyword>
<comment type="caution">
    <text evidence="2">The sequence shown here is derived from an EMBL/GenBank/DDBJ whole genome shotgun (WGS) entry which is preliminary data.</text>
</comment>
<gene>
    <name evidence="2" type="ORF">ACFO4O_11580</name>
</gene>
<evidence type="ECO:0000313" key="3">
    <source>
        <dbReference type="Proteomes" id="UP001595897"/>
    </source>
</evidence>
<protein>
    <submittedName>
        <fullName evidence="2">Integrase</fullName>
    </submittedName>
</protein>
<dbReference type="RefSeq" id="WP_382408671.1">
    <property type="nucleotide sequence ID" value="NZ_JBHSGU010000005.1"/>
</dbReference>
<dbReference type="SUPFAM" id="SSF56349">
    <property type="entry name" value="DNA breaking-rejoining enzymes"/>
    <property type="match status" value="1"/>
</dbReference>
<dbReference type="EMBL" id="JBHSGU010000005">
    <property type="protein sequence ID" value="MFC4700802.1"/>
    <property type="molecule type" value="Genomic_DNA"/>
</dbReference>